<evidence type="ECO:0000313" key="1">
    <source>
        <dbReference type="EMBL" id="SHJ02617.1"/>
    </source>
</evidence>
<dbReference type="GO" id="GO:0008237">
    <property type="term" value="F:metallopeptidase activity"/>
    <property type="evidence" value="ECO:0007669"/>
    <property type="project" value="InterPro"/>
</dbReference>
<dbReference type="OrthoDB" id="6717961at2"/>
<accession>A0A1M6FY57</accession>
<reference evidence="1 2" key="1">
    <citation type="submission" date="2016-11" db="EMBL/GenBank/DDBJ databases">
        <authorList>
            <person name="Jaros S."/>
            <person name="Januszkiewicz K."/>
            <person name="Wedrychowicz H."/>
        </authorList>
    </citation>
    <scope>NUCLEOTIDE SEQUENCE [LARGE SCALE GENOMIC DNA]</scope>
    <source>
        <strain evidence="1 2">DSM 21425</strain>
    </source>
</reference>
<dbReference type="RefSeq" id="WP_073151845.1">
    <property type="nucleotide sequence ID" value="NZ_FQYY01000007.1"/>
</dbReference>
<evidence type="ECO:0000313" key="2">
    <source>
        <dbReference type="Proteomes" id="UP000184225"/>
    </source>
</evidence>
<gene>
    <name evidence="1" type="ORF">SAMN04488096_10718</name>
</gene>
<proteinExistence type="predicted"/>
<dbReference type="Gene3D" id="3.40.390.10">
    <property type="entry name" value="Collagenase (Catalytic Domain)"/>
    <property type="match status" value="1"/>
</dbReference>
<dbReference type="SUPFAM" id="SSF55486">
    <property type="entry name" value="Metalloproteases ('zincins'), catalytic domain"/>
    <property type="match status" value="1"/>
</dbReference>
<protein>
    <submittedName>
        <fullName evidence="1">Uncharacterized protein</fullName>
    </submittedName>
</protein>
<dbReference type="Proteomes" id="UP000184225">
    <property type="component" value="Unassembled WGS sequence"/>
</dbReference>
<name>A0A1M6FY57_9FLAO</name>
<dbReference type="STRING" id="579105.SAMN04488096_10718"/>
<sequence>MGEYGFDWLRDEYIYPIVTVAKDHDGNPHNAKLALCDDVPDLKKEYKTPDVKNPISTYGKDYYPAWLTMYPDTPEAQNTHGNLVQTYGVSLNLEIEELEPLVVDPTELIFEASNPNIKIELKSPKLYLKNIISNTPTEVKWDSKVQKKIYTASYILKIKCKGNLTQHEEIKVFAKLNDQKEEVGMLMVFKNANYKELEFDITPVRIVRKGTVVSDQSAIENQMDKGFGDPSKPITDDLKNLETYLNTQSLNQALLKANIGTVYDLEIDEAQWIADGLIFSSTKIFKDVEILDKLFEEFQKQHPSAAKNSGLISFLSPLRRDGAGGQGDLYDIDAKSFVIYNTNLSSKDSFAHEIGHVLGLKHSFHKYSQTRLNQYNLFVKQVDNRINYMFDNKYPENEIAEFWKDYKKDYADARGYLKTYYHYFKTKDVFKQATTENMMDYSNEKDAQKNIIQTNNNSRISFWKHQWNIMQSEITNYYSK</sequence>
<dbReference type="AlphaFoldDB" id="A0A1M6FY57"/>
<dbReference type="EMBL" id="FQYY01000007">
    <property type="protein sequence ID" value="SHJ02617.1"/>
    <property type="molecule type" value="Genomic_DNA"/>
</dbReference>
<dbReference type="InterPro" id="IPR024079">
    <property type="entry name" value="MetalloPept_cat_dom_sf"/>
</dbReference>
<organism evidence="1 2">
    <name type="scientific">Mesonia phycicola</name>
    <dbReference type="NCBI Taxonomy" id="579105"/>
    <lineage>
        <taxon>Bacteria</taxon>
        <taxon>Pseudomonadati</taxon>
        <taxon>Bacteroidota</taxon>
        <taxon>Flavobacteriia</taxon>
        <taxon>Flavobacteriales</taxon>
        <taxon>Flavobacteriaceae</taxon>
        <taxon>Mesonia</taxon>
    </lineage>
</organism>
<keyword evidence="2" id="KW-1185">Reference proteome</keyword>